<dbReference type="Gene3D" id="3.20.20.370">
    <property type="entry name" value="Glycoside hydrolase/deacetylase"/>
    <property type="match status" value="1"/>
</dbReference>
<dbReference type="InterPro" id="IPR002509">
    <property type="entry name" value="NODB_dom"/>
</dbReference>
<gene>
    <name evidence="2" type="ORF">AUCHE_03_00480</name>
</gene>
<sequence length="271" mass="29598">MSIVLVRRRYVCAYESGPRPLERLGPQIGPLALLSSPFTVLSSAVTDRRIIALTYDDGPDPDHTPQVLDALRDIGVPATFFVLAENAIRHPELVRRMVEEGHEVGLHGLDHDRVSALDFRVSVQSILSARATLSRLTGRPVRWYRPAYGAIRMSQLVALRAAGLDIPVWTAWARDWEDVPTQVLVDRAVAALHPGGILLLHDASSGMLPDAEGTTSVPSFDRGELTRRLARAVLDEGYVALRLSDLATAAPQARVPWFERKAAARAAVPAG</sequence>
<evidence type="ECO:0000313" key="3">
    <source>
        <dbReference type="Proteomes" id="UP000008495"/>
    </source>
</evidence>
<protein>
    <submittedName>
        <fullName evidence="2">Putative polysaccharide deacetylase</fullName>
    </submittedName>
</protein>
<dbReference type="InterPro" id="IPR050248">
    <property type="entry name" value="Polysacc_deacetylase_ArnD"/>
</dbReference>
<dbReference type="eggNOG" id="COG0726">
    <property type="taxonomic scope" value="Bacteria"/>
</dbReference>
<feature type="domain" description="NodB homology" evidence="1">
    <location>
        <begin position="49"/>
        <end position="241"/>
    </location>
</feature>
<evidence type="ECO:0000259" key="1">
    <source>
        <dbReference type="PROSITE" id="PS51677"/>
    </source>
</evidence>
<dbReference type="PANTHER" id="PTHR10587">
    <property type="entry name" value="GLYCOSYL TRANSFERASE-RELATED"/>
    <property type="match status" value="1"/>
</dbReference>
<dbReference type="SUPFAM" id="SSF88713">
    <property type="entry name" value="Glycoside hydrolase/deacetylase"/>
    <property type="match status" value="1"/>
</dbReference>
<dbReference type="GO" id="GO:0005975">
    <property type="term" value="P:carbohydrate metabolic process"/>
    <property type="evidence" value="ECO:0007669"/>
    <property type="project" value="InterPro"/>
</dbReference>
<dbReference type="EMBL" id="BAGZ01000003">
    <property type="protein sequence ID" value="GAB76831.1"/>
    <property type="molecule type" value="Genomic_DNA"/>
</dbReference>
<dbReference type="AlphaFoldDB" id="K6UL04"/>
<dbReference type="CDD" id="cd10959">
    <property type="entry name" value="CE4_NodB_like_3"/>
    <property type="match status" value="1"/>
</dbReference>
<evidence type="ECO:0000313" key="2">
    <source>
        <dbReference type="EMBL" id="GAB76831.1"/>
    </source>
</evidence>
<dbReference type="Proteomes" id="UP000008495">
    <property type="component" value="Unassembled WGS sequence"/>
</dbReference>
<dbReference type="InterPro" id="IPR011330">
    <property type="entry name" value="Glyco_hydro/deAcase_b/a-brl"/>
</dbReference>
<accession>K6UL04</accession>
<comment type="caution">
    <text evidence="2">The sequence shown here is derived from an EMBL/GenBank/DDBJ whole genome shotgun (WGS) entry which is preliminary data.</text>
</comment>
<dbReference type="Pfam" id="PF01522">
    <property type="entry name" value="Polysacc_deac_1"/>
    <property type="match status" value="1"/>
</dbReference>
<keyword evidence="3" id="KW-1185">Reference proteome</keyword>
<dbReference type="PANTHER" id="PTHR10587:SF137">
    <property type="entry name" value="4-DEOXY-4-FORMAMIDO-L-ARABINOSE-PHOSPHOUNDECAPRENOL DEFORMYLASE ARND-RELATED"/>
    <property type="match status" value="1"/>
</dbReference>
<proteinExistence type="predicted"/>
<dbReference type="PROSITE" id="PS51677">
    <property type="entry name" value="NODB"/>
    <property type="match status" value="1"/>
</dbReference>
<dbReference type="STRING" id="100225.SAMN05421595_1966"/>
<name>K6UL04_9MICO</name>
<organism evidence="2 3">
    <name type="scientific">Austwickia chelonae NBRC 105200</name>
    <dbReference type="NCBI Taxonomy" id="1184607"/>
    <lineage>
        <taxon>Bacteria</taxon>
        <taxon>Bacillati</taxon>
        <taxon>Actinomycetota</taxon>
        <taxon>Actinomycetes</taxon>
        <taxon>Micrococcales</taxon>
        <taxon>Dermatophilaceae</taxon>
        <taxon>Austwickia</taxon>
    </lineage>
</organism>
<dbReference type="RefSeq" id="WP_006501582.1">
    <property type="nucleotide sequence ID" value="NZ_BAGZ01000003.1"/>
</dbReference>
<dbReference type="GO" id="GO:0016810">
    <property type="term" value="F:hydrolase activity, acting on carbon-nitrogen (but not peptide) bonds"/>
    <property type="evidence" value="ECO:0007669"/>
    <property type="project" value="InterPro"/>
</dbReference>
<reference evidence="2 3" key="1">
    <citation type="submission" date="2012-08" db="EMBL/GenBank/DDBJ databases">
        <title>Whole genome shotgun sequence of Austwickia chelonae NBRC 105200.</title>
        <authorList>
            <person name="Yoshida I."/>
            <person name="Hosoyama A."/>
            <person name="Tsuchikane K."/>
            <person name="Katsumata H."/>
            <person name="Ando Y."/>
            <person name="Ohji S."/>
            <person name="Hamada M."/>
            <person name="Tamura T."/>
            <person name="Yamazoe A."/>
            <person name="Yamazaki S."/>
            <person name="Fujita N."/>
        </authorList>
    </citation>
    <scope>NUCLEOTIDE SEQUENCE [LARGE SCALE GENOMIC DNA]</scope>
    <source>
        <strain evidence="2 3">NBRC 105200</strain>
    </source>
</reference>